<dbReference type="Proteomes" id="UP000235672">
    <property type="component" value="Unassembled WGS sequence"/>
</dbReference>
<organism evidence="1 2">
    <name type="scientific">Hyaloscypha hepaticicola</name>
    <dbReference type="NCBI Taxonomy" id="2082293"/>
    <lineage>
        <taxon>Eukaryota</taxon>
        <taxon>Fungi</taxon>
        <taxon>Dikarya</taxon>
        <taxon>Ascomycota</taxon>
        <taxon>Pezizomycotina</taxon>
        <taxon>Leotiomycetes</taxon>
        <taxon>Helotiales</taxon>
        <taxon>Hyaloscyphaceae</taxon>
        <taxon>Hyaloscypha</taxon>
    </lineage>
</organism>
<name>A0A2J6PNF1_9HELO</name>
<proteinExistence type="predicted"/>
<accession>A0A2J6PNF1</accession>
<evidence type="ECO:0000313" key="2">
    <source>
        <dbReference type="Proteomes" id="UP000235672"/>
    </source>
</evidence>
<keyword evidence="2" id="KW-1185">Reference proteome</keyword>
<dbReference type="AlphaFoldDB" id="A0A2J6PNF1"/>
<evidence type="ECO:0000313" key="1">
    <source>
        <dbReference type="EMBL" id="PMD15562.1"/>
    </source>
</evidence>
<gene>
    <name evidence="1" type="ORF">NA56DRAFT_709693</name>
</gene>
<protein>
    <submittedName>
        <fullName evidence="1">Uncharacterized protein</fullName>
    </submittedName>
</protein>
<reference evidence="1 2" key="1">
    <citation type="submission" date="2016-05" db="EMBL/GenBank/DDBJ databases">
        <title>A degradative enzymes factory behind the ericoid mycorrhizal symbiosis.</title>
        <authorList>
            <consortium name="DOE Joint Genome Institute"/>
            <person name="Martino E."/>
            <person name="Morin E."/>
            <person name="Grelet G."/>
            <person name="Kuo A."/>
            <person name="Kohler A."/>
            <person name="Daghino S."/>
            <person name="Barry K."/>
            <person name="Choi C."/>
            <person name="Cichocki N."/>
            <person name="Clum A."/>
            <person name="Copeland A."/>
            <person name="Hainaut M."/>
            <person name="Haridas S."/>
            <person name="Labutti K."/>
            <person name="Lindquist E."/>
            <person name="Lipzen A."/>
            <person name="Khouja H.-R."/>
            <person name="Murat C."/>
            <person name="Ohm R."/>
            <person name="Olson A."/>
            <person name="Spatafora J."/>
            <person name="Veneault-Fourrey C."/>
            <person name="Henrissat B."/>
            <person name="Grigoriev I."/>
            <person name="Martin F."/>
            <person name="Perotto S."/>
        </authorList>
    </citation>
    <scope>NUCLEOTIDE SEQUENCE [LARGE SCALE GENOMIC DNA]</scope>
    <source>
        <strain evidence="1 2">UAMH 7357</strain>
    </source>
</reference>
<dbReference type="EMBL" id="KZ613512">
    <property type="protein sequence ID" value="PMD15562.1"/>
    <property type="molecule type" value="Genomic_DNA"/>
</dbReference>
<sequence>MPQTISSFAPLAGENPECHDDKVSWLGYICHGIFRNSEEVAWNGCQPVGPKSYWRGGTGRLLTSNYKAPLWKRGSFFTPSIQSAIHNPKEGGCFELGPVAPNYIYERGCQAMSVLGALWIGRPYAWRVHERISRVQRKGDWPVRTSRILSQQEGSLVGYLTNLPGICAAVGVHLVGPNPERMMPATGSG</sequence>